<dbReference type="Gene3D" id="1.20.58.150">
    <property type="entry name" value="ANTH domain"/>
    <property type="match status" value="1"/>
</dbReference>
<reference evidence="12" key="1">
    <citation type="journal article" date="2016" name="Nature">
        <title>The genome of the seagrass Zostera marina reveals angiosperm adaptation to the sea.</title>
        <authorList>
            <person name="Olsen J.L."/>
            <person name="Rouze P."/>
            <person name="Verhelst B."/>
            <person name="Lin Y.-C."/>
            <person name="Bayer T."/>
            <person name="Collen J."/>
            <person name="Dattolo E."/>
            <person name="De Paoli E."/>
            <person name="Dittami S."/>
            <person name="Maumus F."/>
            <person name="Michel G."/>
            <person name="Kersting A."/>
            <person name="Lauritano C."/>
            <person name="Lohaus R."/>
            <person name="Toepel M."/>
            <person name="Tonon T."/>
            <person name="Vanneste K."/>
            <person name="Amirebrahimi M."/>
            <person name="Brakel J."/>
            <person name="Bostroem C."/>
            <person name="Chovatia M."/>
            <person name="Grimwood J."/>
            <person name="Jenkins J.W."/>
            <person name="Jueterbock A."/>
            <person name="Mraz A."/>
            <person name="Stam W.T."/>
            <person name="Tice H."/>
            <person name="Bornberg-Bauer E."/>
            <person name="Green P.J."/>
            <person name="Pearson G.A."/>
            <person name="Procaccini G."/>
            <person name="Duarte C.M."/>
            <person name="Schmutz J."/>
            <person name="Reusch T.B.H."/>
            <person name="Van de Peer Y."/>
        </authorList>
    </citation>
    <scope>NUCLEOTIDE SEQUENCE [LARGE SCALE GENOMIC DNA]</scope>
    <source>
        <strain evidence="12">cv. Finnish</strain>
    </source>
</reference>
<dbReference type="GO" id="GO:0032050">
    <property type="term" value="F:clathrin heavy chain binding"/>
    <property type="evidence" value="ECO:0000318"/>
    <property type="project" value="GO_Central"/>
</dbReference>
<dbReference type="EMBL" id="LFYR01000514">
    <property type="protein sequence ID" value="KMZ73836.1"/>
    <property type="molecule type" value="Genomic_DNA"/>
</dbReference>
<comment type="caution">
    <text evidence="11">The sequence shown here is derived from an EMBL/GenBank/DDBJ whole genome shotgun (WGS) entry which is preliminary data.</text>
</comment>
<evidence type="ECO:0000256" key="9">
    <source>
        <dbReference type="SAM" id="MobiDB-lite"/>
    </source>
</evidence>
<organism evidence="11 12">
    <name type="scientific">Zostera marina</name>
    <name type="common">Eelgrass</name>
    <dbReference type="NCBI Taxonomy" id="29655"/>
    <lineage>
        <taxon>Eukaryota</taxon>
        <taxon>Viridiplantae</taxon>
        <taxon>Streptophyta</taxon>
        <taxon>Embryophyta</taxon>
        <taxon>Tracheophyta</taxon>
        <taxon>Spermatophyta</taxon>
        <taxon>Magnoliopsida</taxon>
        <taxon>Liliopsida</taxon>
        <taxon>Zosteraceae</taxon>
        <taxon>Zostera</taxon>
    </lineage>
</organism>
<comment type="subcellular location">
    <subcellularLocation>
        <location evidence="1">Cytoplasmic vesicle</location>
        <location evidence="1">Clathrin-coated vesicle</location>
    </subcellularLocation>
    <subcellularLocation>
        <location evidence="2">Golgi apparatus</location>
    </subcellularLocation>
    <subcellularLocation>
        <location evidence="3">Membrane</location>
        <location evidence="3">Clathrin-coated pit</location>
    </subcellularLocation>
</comment>
<evidence type="ECO:0000256" key="2">
    <source>
        <dbReference type="ARBA" id="ARBA00004555"/>
    </source>
</evidence>
<keyword evidence="5" id="KW-0333">Golgi apparatus</keyword>
<keyword evidence="12" id="KW-1185">Reference proteome</keyword>
<evidence type="ECO:0000256" key="5">
    <source>
        <dbReference type="ARBA" id="ARBA00023034"/>
    </source>
</evidence>
<evidence type="ECO:0000256" key="4">
    <source>
        <dbReference type="ARBA" id="ARBA00022583"/>
    </source>
</evidence>
<dbReference type="GO" id="GO:0048268">
    <property type="term" value="P:clathrin coat assembly"/>
    <property type="evidence" value="ECO:0007669"/>
    <property type="project" value="InterPro"/>
</dbReference>
<dbReference type="SUPFAM" id="SSF89009">
    <property type="entry name" value="GAT-like domain"/>
    <property type="match status" value="1"/>
</dbReference>
<dbReference type="GO" id="GO:0005905">
    <property type="term" value="C:clathrin-coated pit"/>
    <property type="evidence" value="ECO:0000318"/>
    <property type="project" value="GO_Central"/>
</dbReference>
<dbReference type="GO" id="GO:0000149">
    <property type="term" value="F:SNARE binding"/>
    <property type="evidence" value="ECO:0000318"/>
    <property type="project" value="GO_Central"/>
</dbReference>
<dbReference type="GO" id="GO:0005546">
    <property type="term" value="F:phosphatidylinositol-4,5-bisphosphate binding"/>
    <property type="evidence" value="ECO:0000318"/>
    <property type="project" value="GO_Central"/>
</dbReference>
<feature type="region of interest" description="Disordered" evidence="9">
    <location>
        <begin position="319"/>
        <end position="340"/>
    </location>
</feature>
<dbReference type="Pfam" id="PF07651">
    <property type="entry name" value="ANTH"/>
    <property type="match status" value="1"/>
</dbReference>
<keyword evidence="4" id="KW-0254">Endocytosis</keyword>
<sequence>MEERKTTPLSKPTTSKEVRRWWKQATSAVKDRCSICLAQACLNRRHSTGFYRNPDIERAVILATSHEDTKMDYKNVQRALSWFKISPTTSLDPLLWVLSRRMRRTRDWVVVLKGLLLFHSMILCSESTSDVNGHHPPIGRLPFDLSMFRDRSLSDEGNSWKFNTFVRAYYQFLDRRSILFQLDGGPEDDNELGKFQRRQDLMELLMQIMPTGDGMKTPLILEAMDCVIVEIYQIHKSINHSVNQTLMAFSSRSFPIPSYFVTVGIKEVGILKRAKKQSSNLADYLDVCKELGVLNANQLLTIEFQTVPEELIKNLETLLRESSDNDEETSQKKSAPPHQM</sequence>
<dbReference type="InterPro" id="IPR014712">
    <property type="entry name" value="ANTH_dom_sf"/>
</dbReference>
<dbReference type="SUPFAM" id="SSF48464">
    <property type="entry name" value="ENTH/VHS domain"/>
    <property type="match status" value="1"/>
</dbReference>
<dbReference type="GO" id="GO:0030136">
    <property type="term" value="C:clathrin-coated vesicle"/>
    <property type="evidence" value="ECO:0000318"/>
    <property type="project" value="GO_Central"/>
</dbReference>
<dbReference type="CDD" id="cd16987">
    <property type="entry name" value="ANTH_N_AP180_plant"/>
    <property type="match status" value="1"/>
</dbReference>
<dbReference type="InterPro" id="IPR045192">
    <property type="entry name" value="AP180-like"/>
</dbReference>
<dbReference type="GO" id="GO:0005545">
    <property type="term" value="F:1-phosphatidylinositol binding"/>
    <property type="evidence" value="ECO:0000318"/>
    <property type="project" value="GO_Central"/>
</dbReference>
<evidence type="ECO:0000256" key="1">
    <source>
        <dbReference type="ARBA" id="ARBA00004132"/>
    </source>
</evidence>
<protein>
    <recommendedName>
        <fullName evidence="10">ENTH domain-containing protein</fullName>
    </recommendedName>
</protein>
<evidence type="ECO:0000256" key="6">
    <source>
        <dbReference type="ARBA" id="ARBA00023136"/>
    </source>
</evidence>
<dbReference type="GO" id="GO:0072583">
    <property type="term" value="P:clathrin-dependent endocytosis"/>
    <property type="evidence" value="ECO:0000318"/>
    <property type="project" value="GO_Central"/>
</dbReference>
<dbReference type="OMA" id="SNAHEIP"/>
<dbReference type="InterPro" id="IPR011417">
    <property type="entry name" value="ANTH_dom"/>
</dbReference>
<evidence type="ECO:0000313" key="11">
    <source>
        <dbReference type="EMBL" id="KMZ73836.1"/>
    </source>
</evidence>
<gene>
    <name evidence="11" type="ORF">ZOSMA_13G00370</name>
</gene>
<dbReference type="InterPro" id="IPR008942">
    <property type="entry name" value="ENTH_VHS"/>
</dbReference>
<evidence type="ECO:0000313" key="12">
    <source>
        <dbReference type="Proteomes" id="UP000036987"/>
    </source>
</evidence>
<dbReference type="Gene3D" id="1.25.40.90">
    <property type="match status" value="1"/>
</dbReference>
<dbReference type="GO" id="GO:0005794">
    <property type="term" value="C:Golgi apparatus"/>
    <property type="evidence" value="ECO:0007669"/>
    <property type="project" value="UniProtKB-SubCell"/>
</dbReference>
<dbReference type="PANTHER" id="PTHR22951:SF19">
    <property type="entry name" value="OS08G0467300 PROTEIN"/>
    <property type="match status" value="1"/>
</dbReference>
<evidence type="ECO:0000256" key="7">
    <source>
        <dbReference type="ARBA" id="ARBA00023176"/>
    </source>
</evidence>
<keyword evidence="8" id="KW-0968">Cytoplasmic vesicle</keyword>
<proteinExistence type="predicted"/>
<dbReference type="AlphaFoldDB" id="A0A0K9PXU8"/>
<dbReference type="Proteomes" id="UP000036987">
    <property type="component" value="Unassembled WGS sequence"/>
</dbReference>
<keyword evidence="7" id="KW-0168">Coated pit</keyword>
<evidence type="ECO:0000256" key="3">
    <source>
        <dbReference type="ARBA" id="ARBA00004600"/>
    </source>
</evidence>
<dbReference type="InterPro" id="IPR048050">
    <property type="entry name" value="ANTH_N_plant"/>
</dbReference>
<accession>A0A0K9PXU8</accession>
<keyword evidence="6" id="KW-0472">Membrane</keyword>
<dbReference type="PROSITE" id="PS50942">
    <property type="entry name" value="ENTH"/>
    <property type="match status" value="1"/>
</dbReference>
<dbReference type="InterPro" id="IPR013809">
    <property type="entry name" value="ENTH"/>
</dbReference>
<dbReference type="OrthoDB" id="682511at2759"/>
<evidence type="ECO:0000259" key="10">
    <source>
        <dbReference type="PROSITE" id="PS50942"/>
    </source>
</evidence>
<dbReference type="GO" id="GO:0006900">
    <property type="term" value="P:vesicle budding from membrane"/>
    <property type="evidence" value="ECO:0000318"/>
    <property type="project" value="GO_Central"/>
</dbReference>
<feature type="domain" description="ENTH" evidence="10">
    <location>
        <begin position="48"/>
        <end position="187"/>
    </location>
</feature>
<dbReference type="STRING" id="29655.A0A0K9PXU8"/>
<dbReference type="PANTHER" id="PTHR22951">
    <property type="entry name" value="CLATHRIN ASSEMBLY PROTEIN"/>
    <property type="match status" value="1"/>
</dbReference>
<name>A0A0K9PXU8_ZOSMR</name>
<evidence type="ECO:0000256" key="8">
    <source>
        <dbReference type="ARBA" id="ARBA00023329"/>
    </source>
</evidence>